<name>A0ABM1N049_NICVS</name>
<protein>
    <submittedName>
        <fullName evidence="3">Uncharacterized protein LOC108565318 isoform X2</fullName>
    </submittedName>
</protein>
<organism evidence="2 3">
    <name type="scientific">Nicrophorus vespilloides</name>
    <name type="common">Boreal carrion beetle</name>
    <dbReference type="NCBI Taxonomy" id="110193"/>
    <lineage>
        <taxon>Eukaryota</taxon>
        <taxon>Metazoa</taxon>
        <taxon>Ecdysozoa</taxon>
        <taxon>Arthropoda</taxon>
        <taxon>Hexapoda</taxon>
        <taxon>Insecta</taxon>
        <taxon>Pterygota</taxon>
        <taxon>Neoptera</taxon>
        <taxon>Endopterygota</taxon>
        <taxon>Coleoptera</taxon>
        <taxon>Polyphaga</taxon>
        <taxon>Staphyliniformia</taxon>
        <taxon>Silphidae</taxon>
        <taxon>Nicrophorinae</taxon>
        <taxon>Nicrophorus</taxon>
    </lineage>
</organism>
<dbReference type="GeneID" id="108565318"/>
<sequence length="402" mass="46245">MSQLKEDVHKLWSGSKKQVDPNEWVLHDMENFNLCIQLYANVMIDLIYDIRFKLKLLKDYLFPVNLDVCSDPEDQTKMPSLKWYILMRYIRRKKKRVCKLCSGPCLKNVFLILESLEKDLFQWEKSVFKFSEERPDEDYNRVIKEQHKKWDSKYSPISKLESLILRTEVASSRPPKPRRSSSLVNLSHSELLHKYRNTSFLKLFKGIKPKASSSKTLKNEILLQNDNVIHTTPNVLELPASEESNEAAIFLKPKLISFSIDKILSNPYVPPGSSSQVAQQENPIETGNLSENPFGWIISNPESTSISVVVEQESEPVFTKPSKDPSKSTYLQTAEHYYANPVAGPSNSKDHESSYCGPRRSLSSSSLYDVNSGVPFLSPMIRRAMNFRVKPMRSSMRMVLKK</sequence>
<feature type="compositionally biased region" description="Low complexity" evidence="1">
    <location>
        <begin position="354"/>
        <end position="365"/>
    </location>
</feature>
<feature type="region of interest" description="Disordered" evidence="1">
    <location>
        <begin position="340"/>
        <end position="365"/>
    </location>
</feature>
<evidence type="ECO:0000313" key="3">
    <source>
        <dbReference type="RefSeq" id="XP_017780199.1"/>
    </source>
</evidence>
<dbReference type="Proteomes" id="UP000695000">
    <property type="component" value="Unplaced"/>
</dbReference>
<evidence type="ECO:0000313" key="2">
    <source>
        <dbReference type="Proteomes" id="UP000695000"/>
    </source>
</evidence>
<keyword evidence="2" id="KW-1185">Reference proteome</keyword>
<dbReference type="RefSeq" id="XP_017780199.1">
    <property type="nucleotide sequence ID" value="XM_017924710.1"/>
</dbReference>
<accession>A0ABM1N049</accession>
<gene>
    <name evidence="3" type="primary">LOC108565318</name>
</gene>
<proteinExistence type="predicted"/>
<evidence type="ECO:0000256" key="1">
    <source>
        <dbReference type="SAM" id="MobiDB-lite"/>
    </source>
</evidence>
<reference evidence="3" key="1">
    <citation type="submission" date="2025-08" db="UniProtKB">
        <authorList>
            <consortium name="RefSeq"/>
        </authorList>
    </citation>
    <scope>IDENTIFICATION</scope>
    <source>
        <tissue evidence="3">Whole Larva</tissue>
    </source>
</reference>